<accession>A0A7W8D701</accession>
<feature type="compositionally biased region" description="Polar residues" evidence="1">
    <location>
        <begin position="36"/>
        <end position="50"/>
    </location>
</feature>
<keyword evidence="2" id="KW-0732">Signal</keyword>
<keyword evidence="4" id="KW-1185">Reference proteome</keyword>
<name>A0A7W8D701_9GAMM</name>
<dbReference type="RefSeq" id="WP_183960374.1">
    <property type="nucleotide sequence ID" value="NZ_JACHHP010000002.1"/>
</dbReference>
<feature type="compositionally biased region" description="Pro residues" evidence="1">
    <location>
        <begin position="60"/>
        <end position="80"/>
    </location>
</feature>
<evidence type="ECO:0000313" key="3">
    <source>
        <dbReference type="EMBL" id="MBB5207856.1"/>
    </source>
</evidence>
<feature type="region of interest" description="Disordered" evidence="1">
    <location>
        <begin position="33"/>
        <end position="85"/>
    </location>
</feature>
<evidence type="ECO:0000313" key="4">
    <source>
        <dbReference type="Proteomes" id="UP000521199"/>
    </source>
</evidence>
<evidence type="ECO:0000256" key="2">
    <source>
        <dbReference type="SAM" id="SignalP"/>
    </source>
</evidence>
<protein>
    <recommendedName>
        <fullName evidence="5">DUF4124 domain-containing protein</fullName>
    </recommendedName>
</protein>
<organism evidence="3 4">
    <name type="scientific">Chiayiivirga flava</name>
    <dbReference type="NCBI Taxonomy" id="659595"/>
    <lineage>
        <taxon>Bacteria</taxon>
        <taxon>Pseudomonadati</taxon>
        <taxon>Pseudomonadota</taxon>
        <taxon>Gammaproteobacteria</taxon>
        <taxon>Lysobacterales</taxon>
        <taxon>Lysobacteraceae</taxon>
        <taxon>Chiayiivirga</taxon>
    </lineage>
</organism>
<reference evidence="3 4" key="1">
    <citation type="submission" date="2020-08" db="EMBL/GenBank/DDBJ databases">
        <title>Genomic Encyclopedia of Type Strains, Phase IV (KMG-IV): sequencing the most valuable type-strain genomes for metagenomic binning, comparative biology and taxonomic classification.</title>
        <authorList>
            <person name="Goeker M."/>
        </authorList>
    </citation>
    <scope>NUCLEOTIDE SEQUENCE [LARGE SCALE GENOMIC DNA]</scope>
    <source>
        <strain evidence="3 4">DSM 24163</strain>
    </source>
</reference>
<proteinExistence type="predicted"/>
<evidence type="ECO:0008006" key="5">
    <source>
        <dbReference type="Google" id="ProtNLM"/>
    </source>
</evidence>
<dbReference type="AlphaFoldDB" id="A0A7W8D701"/>
<feature type="chain" id="PRO_5031489617" description="DUF4124 domain-containing protein" evidence="2">
    <location>
        <begin position="21"/>
        <end position="219"/>
    </location>
</feature>
<sequence length="219" mass="23529">MHVRTLAAIIVLLAATAAQADVVIYRCTNDGGAVRQQDTPCRSGENQQRRTLPLPTFPVTAPPASPPPAASAPPGAPPPTNESSVRRAPAALFLCQHGESNQTYESTTGIPQRRWVPLWALDADPRAPRTALDPTTIGRTSPLRRNARDGVPALQVNALTLGTWVDDVCTPLSPAQICARRRAALDDYGRRIFNAGQSEGDALRAEERALRAQLAQECD</sequence>
<comment type="caution">
    <text evidence="3">The sequence shown here is derived from an EMBL/GenBank/DDBJ whole genome shotgun (WGS) entry which is preliminary data.</text>
</comment>
<dbReference type="Proteomes" id="UP000521199">
    <property type="component" value="Unassembled WGS sequence"/>
</dbReference>
<evidence type="ECO:0000256" key="1">
    <source>
        <dbReference type="SAM" id="MobiDB-lite"/>
    </source>
</evidence>
<feature type="signal peptide" evidence="2">
    <location>
        <begin position="1"/>
        <end position="20"/>
    </location>
</feature>
<dbReference type="EMBL" id="JACHHP010000002">
    <property type="protein sequence ID" value="MBB5207856.1"/>
    <property type="molecule type" value="Genomic_DNA"/>
</dbReference>
<gene>
    <name evidence="3" type="ORF">HNQ52_001385</name>
</gene>